<reference evidence="2 3" key="1">
    <citation type="submission" date="2024-08" db="EMBL/GenBank/DDBJ databases">
        <title>Insights into the chromosomal genome structure of Flemingia macrophylla.</title>
        <authorList>
            <person name="Ding Y."/>
            <person name="Zhao Y."/>
            <person name="Bi W."/>
            <person name="Wu M."/>
            <person name="Zhao G."/>
            <person name="Gong Y."/>
            <person name="Li W."/>
            <person name="Zhang P."/>
        </authorList>
    </citation>
    <scope>NUCLEOTIDE SEQUENCE [LARGE SCALE GENOMIC DNA]</scope>
    <source>
        <strain evidence="2">DYQJB</strain>
        <tissue evidence="2">Leaf</tissue>
    </source>
</reference>
<protein>
    <recommendedName>
        <fullName evidence="4">Secreted protein</fullName>
    </recommendedName>
</protein>
<comment type="caution">
    <text evidence="2">The sequence shown here is derived from an EMBL/GenBank/DDBJ whole genome shotgun (WGS) entry which is preliminary data.</text>
</comment>
<name>A0ABD1LTE2_9FABA</name>
<dbReference type="EMBL" id="JBGMDY010000007">
    <property type="protein sequence ID" value="KAL2326805.1"/>
    <property type="molecule type" value="Genomic_DNA"/>
</dbReference>
<evidence type="ECO:0000313" key="2">
    <source>
        <dbReference type="EMBL" id="KAL2326805.1"/>
    </source>
</evidence>
<evidence type="ECO:0000256" key="1">
    <source>
        <dbReference type="SAM" id="SignalP"/>
    </source>
</evidence>
<keyword evidence="3" id="KW-1185">Reference proteome</keyword>
<evidence type="ECO:0008006" key="4">
    <source>
        <dbReference type="Google" id="ProtNLM"/>
    </source>
</evidence>
<dbReference type="AlphaFoldDB" id="A0ABD1LTE2"/>
<proteinExistence type="predicted"/>
<sequence length="80" mass="9086">MLSIDFFTMKQLQLLAVIAVCKLSQVVSSGFACRKRGSISVRLGNQVFLKCLAVKINVQHLPRVQIQLLHHRLLPLYKRA</sequence>
<feature type="chain" id="PRO_5044885078" description="Secreted protein" evidence="1">
    <location>
        <begin position="29"/>
        <end position="80"/>
    </location>
</feature>
<feature type="signal peptide" evidence="1">
    <location>
        <begin position="1"/>
        <end position="28"/>
    </location>
</feature>
<accession>A0ABD1LTE2</accession>
<keyword evidence="1" id="KW-0732">Signal</keyword>
<organism evidence="2 3">
    <name type="scientific">Flemingia macrophylla</name>
    <dbReference type="NCBI Taxonomy" id="520843"/>
    <lineage>
        <taxon>Eukaryota</taxon>
        <taxon>Viridiplantae</taxon>
        <taxon>Streptophyta</taxon>
        <taxon>Embryophyta</taxon>
        <taxon>Tracheophyta</taxon>
        <taxon>Spermatophyta</taxon>
        <taxon>Magnoliopsida</taxon>
        <taxon>eudicotyledons</taxon>
        <taxon>Gunneridae</taxon>
        <taxon>Pentapetalae</taxon>
        <taxon>rosids</taxon>
        <taxon>fabids</taxon>
        <taxon>Fabales</taxon>
        <taxon>Fabaceae</taxon>
        <taxon>Papilionoideae</taxon>
        <taxon>50 kb inversion clade</taxon>
        <taxon>NPAAA clade</taxon>
        <taxon>indigoferoid/millettioid clade</taxon>
        <taxon>Phaseoleae</taxon>
        <taxon>Flemingia</taxon>
    </lineage>
</organism>
<dbReference type="Proteomes" id="UP001603857">
    <property type="component" value="Unassembled WGS sequence"/>
</dbReference>
<evidence type="ECO:0000313" key="3">
    <source>
        <dbReference type="Proteomes" id="UP001603857"/>
    </source>
</evidence>
<gene>
    <name evidence="2" type="ORF">Fmac_020232</name>
</gene>